<dbReference type="AlphaFoldDB" id="A0A329RIG8"/>
<protein>
    <submittedName>
        <fullName evidence="1">Uncharacterized protein</fullName>
    </submittedName>
</protein>
<dbReference type="OrthoDB" id="122875at2759"/>
<sequence length="160" mass="18416">MVKPREKVHRDNEVTGRDLSFKSVWRELRGQGWSSKRPPSSSLDDRYKYVRPGGHTIGTVSIDLFLVEEQAIKFYANVLRSRGCASSRSDGHVHAPALPSAPNLQALRKWFVKTTCPILNPLQLLKLRLGLLQQRLVHRIQKMIRTRLYLTKLRIHLKVA</sequence>
<keyword evidence="2" id="KW-1185">Reference proteome</keyword>
<dbReference type="Proteomes" id="UP000251314">
    <property type="component" value="Unassembled WGS sequence"/>
</dbReference>
<organism evidence="1 2">
    <name type="scientific">Phytophthora cactorum</name>
    <dbReference type="NCBI Taxonomy" id="29920"/>
    <lineage>
        <taxon>Eukaryota</taxon>
        <taxon>Sar</taxon>
        <taxon>Stramenopiles</taxon>
        <taxon>Oomycota</taxon>
        <taxon>Peronosporomycetes</taxon>
        <taxon>Peronosporales</taxon>
        <taxon>Peronosporaceae</taxon>
        <taxon>Phytophthora</taxon>
    </lineage>
</organism>
<gene>
    <name evidence="1" type="ORF">PC110_g20099</name>
</gene>
<comment type="caution">
    <text evidence="1">The sequence shown here is derived from an EMBL/GenBank/DDBJ whole genome shotgun (WGS) entry which is preliminary data.</text>
</comment>
<reference evidence="1 2" key="1">
    <citation type="submission" date="2018-01" db="EMBL/GenBank/DDBJ databases">
        <title>Draft genome of the strawberry crown rot pathogen Phytophthora cactorum.</title>
        <authorList>
            <person name="Armitage A.D."/>
            <person name="Lysoe E."/>
            <person name="Nellist C.F."/>
            <person name="Harrison R.J."/>
            <person name="Brurberg M.B."/>
        </authorList>
    </citation>
    <scope>NUCLEOTIDE SEQUENCE [LARGE SCALE GENOMIC DNA]</scope>
    <source>
        <strain evidence="1 2">10300</strain>
    </source>
</reference>
<evidence type="ECO:0000313" key="2">
    <source>
        <dbReference type="Proteomes" id="UP000251314"/>
    </source>
</evidence>
<name>A0A329RIG8_9STRA</name>
<dbReference type="PANTHER" id="PTHR37069:SF2">
    <property type="entry name" value="PIGGYBAC TRANSPOSABLE ELEMENT-DERIVED PROTEIN DOMAIN-CONTAINING PROTEIN"/>
    <property type="match status" value="1"/>
</dbReference>
<dbReference type="VEuPathDB" id="FungiDB:PC110_g20099"/>
<evidence type="ECO:0000313" key="1">
    <source>
        <dbReference type="EMBL" id="RAW23466.1"/>
    </source>
</evidence>
<dbReference type="PANTHER" id="PTHR37069">
    <property type="entry name" value="DDE_TNP_1_7 DOMAIN-CONTAINING PROTEIN"/>
    <property type="match status" value="1"/>
</dbReference>
<proteinExistence type="predicted"/>
<dbReference type="EMBL" id="MJFZ01001054">
    <property type="protein sequence ID" value="RAW23466.1"/>
    <property type="molecule type" value="Genomic_DNA"/>
</dbReference>
<accession>A0A329RIG8</accession>